<dbReference type="Pfam" id="PF13343">
    <property type="entry name" value="SBP_bac_6"/>
    <property type="match status" value="1"/>
</dbReference>
<dbReference type="RefSeq" id="WP_087861670.1">
    <property type="nucleotide sequence ID" value="NZ_LT859958.1"/>
</dbReference>
<feature type="chain" id="PRO_5011989181" evidence="2">
    <location>
        <begin position="22"/>
        <end position="366"/>
    </location>
</feature>
<keyword evidence="4" id="KW-1185">Reference proteome</keyword>
<accession>A0A1Y6K263</accession>
<dbReference type="Gene3D" id="3.40.190.10">
    <property type="entry name" value="Periplasmic binding protein-like II"/>
    <property type="match status" value="2"/>
</dbReference>
<dbReference type="AlphaFoldDB" id="A0A1Y6K263"/>
<reference evidence="4" key="1">
    <citation type="submission" date="2017-05" db="EMBL/GenBank/DDBJ databases">
        <authorList>
            <person name="Kirkegaard R."/>
            <person name="Mcilroy J S."/>
        </authorList>
    </citation>
    <scope>NUCLEOTIDE SEQUENCE [LARGE SCALE GENOMIC DNA]</scope>
</reference>
<gene>
    <name evidence="3" type="ORF">CFX1CAM_0686</name>
</gene>
<proteinExistence type="predicted"/>
<organism evidence="3 4">
    <name type="scientific">Candidatus Brevifilum fermentans</name>
    <dbReference type="NCBI Taxonomy" id="1986204"/>
    <lineage>
        <taxon>Bacteria</taxon>
        <taxon>Bacillati</taxon>
        <taxon>Chloroflexota</taxon>
        <taxon>Anaerolineae</taxon>
        <taxon>Anaerolineales</taxon>
        <taxon>Anaerolineaceae</taxon>
        <taxon>Candidatus Brevifilum</taxon>
    </lineage>
</organism>
<dbReference type="PROSITE" id="PS51257">
    <property type="entry name" value="PROKAR_LIPOPROTEIN"/>
    <property type="match status" value="1"/>
</dbReference>
<dbReference type="OrthoDB" id="9769319at2"/>
<dbReference type="SUPFAM" id="SSF53850">
    <property type="entry name" value="Periplasmic binding protein-like II"/>
    <property type="match status" value="1"/>
</dbReference>
<dbReference type="GO" id="GO:0030975">
    <property type="term" value="F:thiamine binding"/>
    <property type="evidence" value="ECO:0007669"/>
    <property type="project" value="TreeGrafter"/>
</dbReference>
<evidence type="ECO:0000313" key="4">
    <source>
        <dbReference type="Proteomes" id="UP000195514"/>
    </source>
</evidence>
<evidence type="ECO:0000256" key="1">
    <source>
        <dbReference type="ARBA" id="ARBA00022729"/>
    </source>
</evidence>
<feature type="signal peptide" evidence="2">
    <location>
        <begin position="1"/>
        <end position="21"/>
    </location>
</feature>
<protein>
    <submittedName>
        <fullName evidence="3">ABC-type Fe3+ transport system, periplasmic component</fullName>
    </submittedName>
</protein>
<evidence type="ECO:0000256" key="2">
    <source>
        <dbReference type="SAM" id="SignalP"/>
    </source>
</evidence>
<dbReference type="Proteomes" id="UP000195514">
    <property type="component" value="Chromosome I"/>
</dbReference>
<keyword evidence="1 2" id="KW-0732">Signal</keyword>
<dbReference type="KEGG" id="abat:CFX1CAM_0686"/>
<dbReference type="GO" id="GO:0015888">
    <property type="term" value="P:thiamine transport"/>
    <property type="evidence" value="ECO:0007669"/>
    <property type="project" value="TreeGrafter"/>
</dbReference>
<dbReference type="PANTHER" id="PTHR30006">
    <property type="entry name" value="THIAMINE-BINDING PERIPLASMIC PROTEIN-RELATED"/>
    <property type="match status" value="1"/>
</dbReference>
<evidence type="ECO:0000313" key="3">
    <source>
        <dbReference type="EMBL" id="SMX53751.1"/>
    </source>
</evidence>
<sequence>MKKHQLISIVMLMTIISVLLASCGPAKGKKEAVNLNDYTLEEIIKKAQEEGHVESVGMPDSWANWGDTWEGLTKKYGITHADTDMSSAEELNMFENEKDSPTKDIGDIGLGFTAEAIERGIVQGYKTSYWETVPDWAKAEDGKWMIAYTGVTTFIFNEDVTDEPYPTSWADVRKGTYKLTIGDVIGGATGQANVLATAFAFGGDMDNLDPAFEFWAEMAKAGRIDQGDILLQRIQAGEVQLGVTWSYNALTYRDETPNYKFSISVPQDGSILSGYASVINAFAPHPFAAALAREFIFSDDGQINLAKAGAVPTRTDIKIPQAIQDATIQQSEYQNSIPITDAAKYSEVCAQISVRWEEEIIPLMSK</sequence>
<dbReference type="EMBL" id="LT859958">
    <property type="protein sequence ID" value="SMX53751.1"/>
    <property type="molecule type" value="Genomic_DNA"/>
</dbReference>
<dbReference type="GO" id="GO:0030288">
    <property type="term" value="C:outer membrane-bounded periplasmic space"/>
    <property type="evidence" value="ECO:0007669"/>
    <property type="project" value="TreeGrafter"/>
</dbReference>
<name>A0A1Y6K263_9CHLR</name>
<dbReference type="PANTHER" id="PTHR30006:SF2">
    <property type="entry name" value="ABC TRANSPORTER SUBSTRATE-BINDING PROTEIN"/>
    <property type="match status" value="1"/>
</dbReference>
<dbReference type="GO" id="GO:0030976">
    <property type="term" value="F:thiamine pyrophosphate binding"/>
    <property type="evidence" value="ECO:0007669"/>
    <property type="project" value="TreeGrafter"/>
</dbReference>